<organism evidence="2">
    <name type="scientific">Pithovirus LCDPAC02</name>
    <dbReference type="NCBI Taxonomy" id="2506601"/>
    <lineage>
        <taxon>Viruses</taxon>
        <taxon>Pithoviruses</taxon>
    </lineage>
</organism>
<sequence length="568" mass="69035">MEPSFEYIEKFMKDEYTDIINYYEVNNFRFELKERNKCNDDRELMKFIGFYVFKLFQTKNLQRLKPINFFTKLKGDNLFLVDMKIKQDENFSILDDSYDSFGIFLKEFSKLKNKDDYHKIYREYMVGILLNMIRHLIPNLVFTFPLFIEKEMFYIIENKNNNEFNEFGESYVEVGEVPNLIILMESVKGETLYDFFIKFNEGKIDVTYLELYSIYLQIILALNAINQRYYFSHNDLHFGNIMVQKLNYYKILTYTVITSGEKKRIKLKTNILIKIIDFGLSSIKFKHYDINKREYTYPVSSYLSGYDFPEFPFPEGDIAKVTARFYDFFPDNNIFYGVLRNITLNKEEYNNVINDRYHYMQHSGWNKKITYDIILKYILDQTKSYFENIIFNPRDLKIEYKNCIYMLIHTYEKMNIHDNFGAHIMDKYELSNEILKTYINKYYDGLIYIKDYILSRIGYSYIYSKKLDIVMDAINTLPTYKYENENIYLIISKIIYISLIKIYLYDPENVIIKYTFGEFLLLLIRYNEHGTYFNIDEYKENIRQRTEYYSNYTNNKYMLEDIFNQFTK</sequence>
<dbReference type="InterPro" id="IPR000719">
    <property type="entry name" value="Prot_kinase_dom"/>
</dbReference>
<dbReference type="GO" id="GO:0005524">
    <property type="term" value="F:ATP binding"/>
    <property type="evidence" value="ECO:0007669"/>
    <property type="project" value="InterPro"/>
</dbReference>
<dbReference type="PANTHER" id="PTHR24419:SF18">
    <property type="entry name" value="SERINE_THREONINE-PROTEIN KINASE HASPIN"/>
    <property type="match status" value="1"/>
</dbReference>
<evidence type="ECO:0000313" key="2">
    <source>
        <dbReference type="EMBL" id="QBK85154.1"/>
    </source>
</evidence>
<dbReference type="GO" id="GO:0035556">
    <property type="term" value="P:intracellular signal transduction"/>
    <property type="evidence" value="ECO:0007669"/>
    <property type="project" value="TreeGrafter"/>
</dbReference>
<dbReference type="Gene3D" id="1.10.510.10">
    <property type="entry name" value="Transferase(Phosphotransferase) domain 1"/>
    <property type="match status" value="1"/>
</dbReference>
<keyword evidence="2" id="KW-0418">Kinase</keyword>
<proteinExistence type="predicted"/>
<dbReference type="EMBL" id="MK500304">
    <property type="protein sequence ID" value="QBK85154.1"/>
    <property type="molecule type" value="Genomic_DNA"/>
</dbReference>
<gene>
    <name evidence="2" type="ORF">LCDPAC02_03530</name>
</gene>
<evidence type="ECO:0000259" key="1">
    <source>
        <dbReference type="PROSITE" id="PS50011"/>
    </source>
</evidence>
<accession>A0A481YRQ8</accession>
<dbReference type="PANTHER" id="PTHR24419">
    <property type="entry name" value="INTERLEUKIN-1 RECEPTOR-ASSOCIATED KINASE"/>
    <property type="match status" value="1"/>
</dbReference>
<feature type="domain" description="Protein kinase" evidence="1">
    <location>
        <begin position="68"/>
        <end position="412"/>
    </location>
</feature>
<dbReference type="PROSITE" id="PS50011">
    <property type="entry name" value="PROTEIN_KINASE_DOM"/>
    <property type="match status" value="1"/>
</dbReference>
<reference evidence="2" key="1">
    <citation type="journal article" date="2019" name="MBio">
        <title>Virus Genomes from Deep Sea Sediments Expand the Ocean Megavirome and Support Independent Origins of Viral Gigantism.</title>
        <authorList>
            <person name="Backstrom D."/>
            <person name="Yutin N."/>
            <person name="Jorgensen S.L."/>
            <person name="Dharamshi J."/>
            <person name="Homa F."/>
            <person name="Zaremba-Niedwiedzka K."/>
            <person name="Spang A."/>
            <person name="Wolf Y.I."/>
            <person name="Koonin E.V."/>
            <person name="Ettema T.J."/>
        </authorList>
    </citation>
    <scope>NUCLEOTIDE SEQUENCE</scope>
</reference>
<dbReference type="GO" id="GO:0072354">
    <property type="term" value="F:histone H3T3 kinase activity"/>
    <property type="evidence" value="ECO:0007669"/>
    <property type="project" value="TreeGrafter"/>
</dbReference>
<name>A0A481YRQ8_9VIRU</name>
<dbReference type="InterPro" id="IPR011009">
    <property type="entry name" value="Kinase-like_dom_sf"/>
</dbReference>
<keyword evidence="2" id="KW-0808">Transferase</keyword>
<dbReference type="SUPFAM" id="SSF56112">
    <property type="entry name" value="Protein kinase-like (PK-like)"/>
    <property type="match status" value="1"/>
</dbReference>
<protein>
    <submittedName>
        <fullName evidence="2">Protein kinase</fullName>
    </submittedName>
</protein>